<dbReference type="EMBL" id="QZEY01000002">
    <property type="protein sequence ID" value="RJL34347.1"/>
    <property type="molecule type" value="Genomic_DNA"/>
</dbReference>
<sequence>MAAVPDPSGGGMRKWFSRIRDQVDNYLALTLAVVFSVLGLLNLSDAEVMGNAMLATLAVLAFSMIRDRARRNEEREAEGAALRETADRLGKGLVTLRRLEEAVTRFDDVRGALAGVAELEVVTGERAIAAAFEAAREHTDFWEFKGGTGTYLRARTLPELAMRARRRNQPIKVRVDILDPSDIGVCSGYAAFNAAHELSSPGGEPWDVRLVRLNCYATVLAACWYWRHSPLEVELGLSSTWSSQRFDVSATCMLTTVCGNGWPAYRLPAEGRLHADYRTALAVAFRQARTLPIKDAAGVPLALSPAPDEVPGLFARLGLDLDPAFGGDEVKRIVHLAVSARNPYDD</sequence>
<accession>A0A3A4B6Z9</accession>
<feature type="transmembrane region" description="Helical" evidence="1">
    <location>
        <begin position="48"/>
        <end position="65"/>
    </location>
</feature>
<keyword evidence="1" id="KW-0472">Membrane</keyword>
<dbReference type="Proteomes" id="UP000265768">
    <property type="component" value="Unassembled WGS sequence"/>
</dbReference>
<reference evidence="2 3" key="1">
    <citation type="submission" date="2018-09" db="EMBL/GenBank/DDBJ databases">
        <title>YIM 75507 draft genome.</title>
        <authorList>
            <person name="Tang S."/>
            <person name="Feng Y."/>
        </authorList>
    </citation>
    <scope>NUCLEOTIDE SEQUENCE [LARGE SCALE GENOMIC DNA]</scope>
    <source>
        <strain evidence="2 3">YIM 75507</strain>
    </source>
</reference>
<keyword evidence="1" id="KW-1133">Transmembrane helix</keyword>
<comment type="caution">
    <text evidence="2">The sequence shown here is derived from an EMBL/GenBank/DDBJ whole genome shotgun (WGS) entry which is preliminary data.</text>
</comment>
<gene>
    <name evidence="2" type="ORF">D5H75_07850</name>
</gene>
<evidence type="ECO:0000313" key="3">
    <source>
        <dbReference type="Proteomes" id="UP000265768"/>
    </source>
</evidence>
<evidence type="ECO:0000256" key="1">
    <source>
        <dbReference type="SAM" id="Phobius"/>
    </source>
</evidence>
<name>A0A3A4B6Z9_9ACTN</name>
<proteinExistence type="predicted"/>
<organism evidence="2 3">
    <name type="scientific">Bailinhaonella thermotolerans</name>
    <dbReference type="NCBI Taxonomy" id="1070861"/>
    <lineage>
        <taxon>Bacteria</taxon>
        <taxon>Bacillati</taxon>
        <taxon>Actinomycetota</taxon>
        <taxon>Actinomycetes</taxon>
        <taxon>Streptosporangiales</taxon>
        <taxon>Streptosporangiaceae</taxon>
        <taxon>Bailinhaonella</taxon>
    </lineage>
</organism>
<keyword evidence="3" id="KW-1185">Reference proteome</keyword>
<feature type="transmembrane region" description="Helical" evidence="1">
    <location>
        <begin position="23"/>
        <end position="42"/>
    </location>
</feature>
<protein>
    <submittedName>
        <fullName evidence="2">Uncharacterized protein</fullName>
    </submittedName>
</protein>
<keyword evidence="1" id="KW-0812">Transmembrane</keyword>
<dbReference type="AlphaFoldDB" id="A0A3A4B6Z9"/>
<dbReference type="RefSeq" id="WP_119925648.1">
    <property type="nucleotide sequence ID" value="NZ_QZEY01000002.1"/>
</dbReference>
<evidence type="ECO:0000313" key="2">
    <source>
        <dbReference type="EMBL" id="RJL34347.1"/>
    </source>
</evidence>
<dbReference type="OrthoDB" id="3675517at2"/>